<dbReference type="KEGG" id="abas:ACPOL_4283"/>
<proteinExistence type="predicted"/>
<dbReference type="InterPro" id="IPR016161">
    <property type="entry name" value="Ald_DH/histidinol_DH"/>
</dbReference>
<accession>A0A2Z5G380</accession>
<dbReference type="InterPro" id="IPR047110">
    <property type="entry name" value="GABD/Sad-like"/>
</dbReference>
<evidence type="ECO:0000313" key="4">
    <source>
        <dbReference type="EMBL" id="AXC13558.1"/>
    </source>
</evidence>
<dbReference type="InterPro" id="IPR015590">
    <property type="entry name" value="Aldehyde_DH_dom"/>
</dbReference>
<name>A0A2Z5G380_9BACT</name>
<dbReference type="PANTHER" id="PTHR43217:SF1">
    <property type="entry name" value="SUCCINATE SEMIALDEHYDE DEHYDROGENASE [NAD(P)+] SAD"/>
    <property type="match status" value="1"/>
</dbReference>
<gene>
    <name evidence="4" type="ORF">ACPOL_4283</name>
</gene>
<keyword evidence="5" id="KW-1185">Reference proteome</keyword>
<feature type="compositionally biased region" description="Basic and acidic residues" evidence="2">
    <location>
        <begin position="67"/>
        <end position="76"/>
    </location>
</feature>
<dbReference type="InterPro" id="IPR016162">
    <property type="entry name" value="Ald_DH_N"/>
</dbReference>
<dbReference type="GO" id="GO:0004777">
    <property type="term" value="F:succinate-semialdehyde dehydrogenase (NAD+) activity"/>
    <property type="evidence" value="ECO:0007669"/>
    <property type="project" value="TreeGrafter"/>
</dbReference>
<dbReference type="Gene3D" id="3.40.605.10">
    <property type="entry name" value="Aldehyde Dehydrogenase, Chain A, domain 1"/>
    <property type="match status" value="1"/>
</dbReference>
<dbReference type="AlphaFoldDB" id="A0A2Z5G380"/>
<dbReference type="EMBL" id="CP030840">
    <property type="protein sequence ID" value="AXC13558.1"/>
    <property type="molecule type" value="Genomic_DNA"/>
</dbReference>
<organism evidence="4 5">
    <name type="scientific">Acidisarcina polymorpha</name>
    <dbReference type="NCBI Taxonomy" id="2211140"/>
    <lineage>
        <taxon>Bacteria</taxon>
        <taxon>Pseudomonadati</taxon>
        <taxon>Acidobacteriota</taxon>
        <taxon>Terriglobia</taxon>
        <taxon>Terriglobales</taxon>
        <taxon>Acidobacteriaceae</taxon>
        <taxon>Acidisarcina</taxon>
    </lineage>
</organism>
<sequence length="76" mass="8278">MHQRAKLLTSLAVVLRREKAALATVVTREMGKLTAEAEAEIEKCVTEADWHAEHGPQMSADAPAATDKVEGKRRAP</sequence>
<dbReference type="Proteomes" id="UP000253606">
    <property type="component" value="Chromosome"/>
</dbReference>
<keyword evidence="1" id="KW-0560">Oxidoreductase</keyword>
<reference evidence="4 5" key="1">
    <citation type="journal article" date="2018" name="Front. Microbiol.">
        <title>Hydrolytic Capabilities as a Key to Environmental Success: Chitinolytic and Cellulolytic Acidobacteria From Acidic Sub-arctic Soils and Boreal Peatlands.</title>
        <authorList>
            <person name="Belova S.E."/>
            <person name="Ravin N.V."/>
            <person name="Pankratov T.A."/>
            <person name="Rakitin A.L."/>
            <person name="Ivanova A.A."/>
            <person name="Beletsky A.V."/>
            <person name="Mardanov A.V."/>
            <person name="Sinninghe Damste J.S."/>
            <person name="Dedysh S.N."/>
        </authorList>
    </citation>
    <scope>NUCLEOTIDE SEQUENCE [LARGE SCALE GENOMIC DNA]</scope>
    <source>
        <strain evidence="4 5">SBC82</strain>
    </source>
</reference>
<feature type="domain" description="Aldehyde dehydrogenase" evidence="3">
    <location>
        <begin position="2"/>
        <end position="62"/>
    </location>
</feature>
<feature type="region of interest" description="Disordered" evidence="2">
    <location>
        <begin position="49"/>
        <end position="76"/>
    </location>
</feature>
<evidence type="ECO:0000313" key="5">
    <source>
        <dbReference type="Proteomes" id="UP000253606"/>
    </source>
</evidence>
<protein>
    <submittedName>
        <fullName evidence="4">Succinate-semialdehyde dehydrogenase [NAD]</fullName>
    </submittedName>
</protein>
<evidence type="ECO:0000256" key="1">
    <source>
        <dbReference type="ARBA" id="ARBA00023002"/>
    </source>
</evidence>
<evidence type="ECO:0000259" key="3">
    <source>
        <dbReference type="Pfam" id="PF00171"/>
    </source>
</evidence>
<dbReference type="SUPFAM" id="SSF53720">
    <property type="entry name" value="ALDH-like"/>
    <property type="match status" value="1"/>
</dbReference>
<evidence type="ECO:0000256" key="2">
    <source>
        <dbReference type="SAM" id="MobiDB-lite"/>
    </source>
</evidence>
<dbReference type="Pfam" id="PF00171">
    <property type="entry name" value="Aldedh"/>
    <property type="match status" value="1"/>
</dbReference>
<dbReference type="PANTHER" id="PTHR43217">
    <property type="entry name" value="SUCCINATE SEMIALDEHYDE DEHYDROGENASE [NAD(P)+] SAD"/>
    <property type="match status" value="1"/>
</dbReference>